<keyword evidence="8 15" id="KW-0547">Nucleotide-binding</keyword>
<dbReference type="Pfam" id="PF03147">
    <property type="entry name" value="FDX-ACB"/>
    <property type="match status" value="1"/>
</dbReference>
<dbReference type="InterPro" id="IPR009061">
    <property type="entry name" value="DNA-bd_dom_put_sf"/>
</dbReference>
<accession>A0ABM8EKV0</accession>
<feature type="domain" description="TRNA-binding" evidence="17">
    <location>
        <begin position="39"/>
        <end position="147"/>
    </location>
</feature>
<dbReference type="SUPFAM" id="SSF56037">
    <property type="entry name" value="PheT/TilS domain"/>
    <property type="match status" value="1"/>
</dbReference>
<evidence type="ECO:0000259" key="18">
    <source>
        <dbReference type="PROSITE" id="PS51447"/>
    </source>
</evidence>
<dbReference type="Gene3D" id="2.40.50.140">
    <property type="entry name" value="Nucleic acid-binding proteins"/>
    <property type="match status" value="1"/>
</dbReference>
<evidence type="ECO:0000256" key="8">
    <source>
        <dbReference type="ARBA" id="ARBA00022741"/>
    </source>
</evidence>
<evidence type="ECO:0000256" key="9">
    <source>
        <dbReference type="ARBA" id="ARBA00022840"/>
    </source>
</evidence>
<evidence type="ECO:0000256" key="10">
    <source>
        <dbReference type="ARBA" id="ARBA00022842"/>
    </source>
</evidence>
<evidence type="ECO:0000259" key="17">
    <source>
        <dbReference type="PROSITE" id="PS50886"/>
    </source>
</evidence>
<dbReference type="SMART" id="SM00873">
    <property type="entry name" value="B3_4"/>
    <property type="match status" value="1"/>
</dbReference>
<comment type="cofactor">
    <cofactor evidence="15">
        <name>Mg(2+)</name>
        <dbReference type="ChEBI" id="CHEBI:18420"/>
    </cofactor>
    <text evidence="15">Binds 2 magnesium ions per tetramer.</text>
</comment>
<sequence>MIVTYNWLKEFVDFELPSAELADLLTMLGLEVEGIEHVGSGLDDVVVAVVQEKNKHPNADKLSLCQVNDGTTTFTIVCGAQNFKTGDKVALARIGAVLPGDFKIKRSKIRGEESCGMLCSEKELGLANESAGIMILPETTPLGGPVFDALGLKDTIFEIGLTPNRADCLSVIGIAREIAAKLGKSVKYPEIAINESATDVQSLAKVIIKDPDLCPRYTARHIGGCTIGPSPAWLVKRLEAVGLRSINNVVDVTNYVQMEYGHPLHAFDADFLADRSIIVQRAGEGECFLTLDGQERPLTTADLTIRDAEKAVALAGIMGGRNSEIQDTTVNILLESAYFSPSAIRKSARRLGIHTESSHRFERGADINILPRALDRAAALIAELAGGAVAAGVIDVYPQQIAPRTIPFRIDRCTSLLGISLSSAEMTRLLESLEMVVKPDSEANGVLLVTVPSFRVDVEREIDLIEEIARLNGYDKIPVTMPKARVLSDRPSSHLRLERQLKSLMTGQGFNEVITFSFMAPGHLDKIRLDSEDQRRTVVKLRNPLVEEQSVMRTTLLPGLLETTARNLNYRSLDLKMFELRRIYQPVEGAELPHEPLYLGGVLTGKRFTDGWNQSNESLDFYDVKGVIENIFASFRFSGISYRQEVIQHYYHPGKSCSVFHGNELLGSFGEIHPDVQENFAISQPVFYLELNFEKLVALHNEKVTIVPPSRFPDSYRDIAMLVAEELPADSITDSIYGLKIGEIEQAMIFDLYKGPNIPDGYKSIAVRVRYRSREKTLNDDEVSSLHQRVVSNLQKKLDVSIR</sequence>
<reference evidence="20 21" key="1">
    <citation type="submission" date="2022-12" db="EMBL/GenBank/DDBJ databases">
        <title>Polyphasic characterization of Geotalea uranireducens NIT-SL11 newly isolated from a complex of sewage sludge and microbially reduced graphene oxide.</title>
        <authorList>
            <person name="Xie L."/>
            <person name="Yoshida N."/>
            <person name="Meng L."/>
        </authorList>
    </citation>
    <scope>NUCLEOTIDE SEQUENCE [LARGE SCALE GENOMIC DNA]</scope>
    <source>
        <strain evidence="20 21">NIT-SL11</strain>
    </source>
</reference>
<dbReference type="CDD" id="cd00769">
    <property type="entry name" value="PheRS_beta_core"/>
    <property type="match status" value="1"/>
</dbReference>
<dbReference type="InterPro" id="IPR036690">
    <property type="entry name" value="Fdx_antiC-bd_sf"/>
</dbReference>
<evidence type="ECO:0000313" key="20">
    <source>
        <dbReference type="EMBL" id="BDV43150.1"/>
    </source>
</evidence>
<dbReference type="InterPro" id="IPR020825">
    <property type="entry name" value="Phe-tRNA_synthase-like_B3/B4"/>
</dbReference>
<dbReference type="PANTHER" id="PTHR10947:SF0">
    <property type="entry name" value="PHENYLALANINE--TRNA LIGASE BETA SUBUNIT"/>
    <property type="match status" value="1"/>
</dbReference>
<dbReference type="EC" id="6.1.1.20" evidence="15"/>
<dbReference type="InterPro" id="IPR045864">
    <property type="entry name" value="aa-tRNA-synth_II/BPL/LPL"/>
</dbReference>
<dbReference type="PROSITE" id="PS51483">
    <property type="entry name" value="B5"/>
    <property type="match status" value="1"/>
</dbReference>
<dbReference type="PANTHER" id="PTHR10947">
    <property type="entry name" value="PHENYLALANYL-TRNA SYNTHETASE BETA CHAIN AND LEUCINE-RICH REPEAT-CONTAINING PROTEIN 47"/>
    <property type="match status" value="1"/>
</dbReference>
<dbReference type="SMART" id="SM00896">
    <property type="entry name" value="FDX-ACB"/>
    <property type="match status" value="1"/>
</dbReference>
<dbReference type="Proteomes" id="UP001317705">
    <property type="component" value="Chromosome"/>
</dbReference>
<comment type="similarity">
    <text evidence="2 15">Belongs to the phenylalanyl-tRNA synthetase beta subunit family. Type 1 subfamily.</text>
</comment>
<dbReference type="RefSeq" id="WP_281999267.1">
    <property type="nucleotide sequence ID" value="NZ_AP027151.1"/>
</dbReference>
<dbReference type="InterPro" id="IPR012340">
    <property type="entry name" value="NA-bd_OB-fold"/>
</dbReference>
<dbReference type="InterPro" id="IPR041616">
    <property type="entry name" value="PheRS_beta_core"/>
</dbReference>
<dbReference type="GO" id="GO:0016874">
    <property type="term" value="F:ligase activity"/>
    <property type="evidence" value="ECO:0007669"/>
    <property type="project" value="UniProtKB-KW"/>
</dbReference>
<dbReference type="Gene3D" id="3.30.70.380">
    <property type="entry name" value="Ferrodoxin-fold anticodon-binding domain"/>
    <property type="match status" value="1"/>
</dbReference>
<dbReference type="Pfam" id="PF01588">
    <property type="entry name" value="tRNA_bind"/>
    <property type="match status" value="1"/>
</dbReference>
<protein>
    <recommendedName>
        <fullName evidence="15">Phenylalanine--tRNA ligase beta subunit</fullName>
        <ecNumber evidence="15">6.1.1.20</ecNumber>
    </recommendedName>
    <alternativeName>
        <fullName evidence="15">Phenylalanyl-tRNA synthetase beta subunit</fullName>
        <shortName evidence="15">PheRS</shortName>
    </alternativeName>
</protein>
<dbReference type="Gene3D" id="3.30.56.10">
    <property type="match status" value="2"/>
</dbReference>
<dbReference type="Pfam" id="PF17759">
    <property type="entry name" value="tRNA_synthFbeta"/>
    <property type="match status" value="1"/>
</dbReference>
<keyword evidence="4 15" id="KW-0963">Cytoplasm</keyword>
<keyword evidence="11 16" id="KW-0694">RNA-binding</keyword>
<evidence type="ECO:0000256" key="11">
    <source>
        <dbReference type="ARBA" id="ARBA00022884"/>
    </source>
</evidence>
<dbReference type="InterPro" id="IPR005121">
    <property type="entry name" value="Fdx_antiC-bd"/>
</dbReference>
<dbReference type="NCBIfam" id="TIGR00472">
    <property type="entry name" value="pheT_bact"/>
    <property type="match status" value="1"/>
</dbReference>
<evidence type="ECO:0000256" key="3">
    <source>
        <dbReference type="ARBA" id="ARBA00011209"/>
    </source>
</evidence>
<evidence type="ECO:0000256" key="6">
    <source>
        <dbReference type="ARBA" id="ARBA00022598"/>
    </source>
</evidence>
<dbReference type="InterPro" id="IPR045060">
    <property type="entry name" value="Phe-tRNA-ligase_IIc_bsu"/>
</dbReference>
<feature type="domain" description="FDX-ACB" evidence="18">
    <location>
        <begin position="710"/>
        <end position="803"/>
    </location>
</feature>
<comment type="catalytic activity">
    <reaction evidence="14 15">
        <text>tRNA(Phe) + L-phenylalanine + ATP = L-phenylalanyl-tRNA(Phe) + AMP + diphosphate + H(+)</text>
        <dbReference type="Rhea" id="RHEA:19413"/>
        <dbReference type="Rhea" id="RHEA-COMP:9668"/>
        <dbReference type="Rhea" id="RHEA-COMP:9699"/>
        <dbReference type="ChEBI" id="CHEBI:15378"/>
        <dbReference type="ChEBI" id="CHEBI:30616"/>
        <dbReference type="ChEBI" id="CHEBI:33019"/>
        <dbReference type="ChEBI" id="CHEBI:58095"/>
        <dbReference type="ChEBI" id="CHEBI:78442"/>
        <dbReference type="ChEBI" id="CHEBI:78531"/>
        <dbReference type="ChEBI" id="CHEBI:456215"/>
        <dbReference type="EC" id="6.1.1.20"/>
    </reaction>
</comment>
<feature type="domain" description="B5" evidence="19">
    <location>
        <begin position="401"/>
        <end position="479"/>
    </location>
</feature>
<evidence type="ECO:0000259" key="19">
    <source>
        <dbReference type="PROSITE" id="PS51483"/>
    </source>
</evidence>
<dbReference type="InterPro" id="IPR005147">
    <property type="entry name" value="tRNA_synthase_B5-dom"/>
</dbReference>
<dbReference type="EMBL" id="AP027151">
    <property type="protein sequence ID" value="BDV43150.1"/>
    <property type="molecule type" value="Genomic_DNA"/>
</dbReference>
<dbReference type="Gene3D" id="3.50.40.10">
    <property type="entry name" value="Phenylalanyl-trna Synthetase, Chain B, domain 3"/>
    <property type="match status" value="1"/>
</dbReference>
<keyword evidence="10 15" id="KW-0460">Magnesium</keyword>
<dbReference type="HAMAP" id="MF_00283">
    <property type="entry name" value="Phe_tRNA_synth_beta1"/>
    <property type="match status" value="1"/>
</dbReference>
<feature type="binding site" evidence="15">
    <location>
        <position position="463"/>
    </location>
    <ligand>
        <name>Mg(2+)</name>
        <dbReference type="ChEBI" id="CHEBI:18420"/>
        <note>shared with alpha subunit</note>
    </ligand>
</feature>
<keyword evidence="21" id="KW-1185">Reference proteome</keyword>
<dbReference type="SUPFAM" id="SSF55681">
    <property type="entry name" value="Class II aaRS and biotin synthetases"/>
    <property type="match status" value="1"/>
</dbReference>
<evidence type="ECO:0000256" key="5">
    <source>
        <dbReference type="ARBA" id="ARBA00022555"/>
    </source>
</evidence>
<dbReference type="CDD" id="cd02796">
    <property type="entry name" value="tRNA_bind_bactPheRS"/>
    <property type="match status" value="1"/>
</dbReference>
<keyword evidence="5 16" id="KW-0820">tRNA-binding</keyword>
<comment type="subunit">
    <text evidence="3 15">Tetramer of two alpha and two beta subunits.</text>
</comment>
<evidence type="ECO:0000256" key="12">
    <source>
        <dbReference type="ARBA" id="ARBA00022917"/>
    </source>
</evidence>
<keyword evidence="9 15" id="KW-0067">ATP-binding</keyword>
<feature type="binding site" evidence="15">
    <location>
        <position position="467"/>
    </location>
    <ligand>
        <name>Mg(2+)</name>
        <dbReference type="ChEBI" id="CHEBI:18420"/>
        <note>shared with alpha subunit</note>
    </ligand>
</feature>
<gene>
    <name evidence="15 20" type="primary">pheT</name>
    <name evidence="20" type="ORF">GURASL_20730</name>
</gene>
<dbReference type="Pfam" id="PF03484">
    <property type="entry name" value="B5"/>
    <property type="match status" value="1"/>
</dbReference>
<keyword evidence="7 15" id="KW-0479">Metal-binding</keyword>
<dbReference type="InterPro" id="IPR004532">
    <property type="entry name" value="Phe-tRNA-ligase_IIc_bsu_bact"/>
</dbReference>
<comment type="subcellular location">
    <subcellularLocation>
        <location evidence="1 15">Cytoplasm</location>
    </subcellularLocation>
</comment>
<dbReference type="InterPro" id="IPR005146">
    <property type="entry name" value="B3/B4_tRNA-bd"/>
</dbReference>
<evidence type="ECO:0000256" key="4">
    <source>
        <dbReference type="ARBA" id="ARBA00022490"/>
    </source>
</evidence>
<dbReference type="SUPFAM" id="SSF54991">
    <property type="entry name" value="Anticodon-binding domain of PheRS"/>
    <property type="match status" value="1"/>
</dbReference>
<evidence type="ECO:0000256" key="13">
    <source>
        <dbReference type="ARBA" id="ARBA00023146"/>
    </source>
</evidence>
<evidence type="ECO:0000256" key="2">
    <source>
        <dbReference type="ARBA" id="ARBA00008653"/>
    </source>
</evidence>
<evidence type="ECO:0000256" key="7">
    <source>
        <dbReference type="ARBA" id="ARBA00022723"/>
    </source>
</evidence>
<keyword evidence="13 15" id="KW-0030">Aminoacyl-tRNA synthetase</keyword>
<evidence type="ECO:0000256" key="16">
    <source>
        <dbReference type="PROSITE-ProRule" id="PRU00209"/>
    </source>
</evidence>
<dbReference type="PROSITE" id="PS51447">
    <property type="entry name" value="FDX_ACB"/>
    <property type="match status" value="1"/>
</dbReference>
<dbReference type="NCBIfam" id="NF045760">
    <property type="entry name" value="YtpR"/>
    <property type="match status" value="1"/>
</dbReference>
<evidence type="ECO:0000313" key="21">
    <source>
        <dbReference type="Proteomes" id="UP001317705"/>
    </source>
</evidence>
<proteinExistence type="inferred from homology"/>
<organism evidence="20 21">
    <name type="scientific">Geotalea uraniireducens</name>
    <dbReference type="NCBI Taxonomy" id="351604"/>
    <lineage>
        <taxon>Bacteria</taxon>
        <taxon>Pseudomonadati</taxon>
        <taxon>Thermodesulfobacteriota</taxon>
        <taxon>Desulfuromonadia</taxon>
        <taxon>Geobacterales</taxon>
        <taxon>Geobacteraceae</taxon>
        <taxon>Geotalea</taxon>
    </lineage>
</organism>
<dbReference type="PROSITE" id="PS50886">
    <property type="entry name" value="TRBD"/>
    <property type="match status" value="1"/>
</dbReference>
<evidence type="ECO:0000256" key="1">
    <source>
        <dbReference type="ARBA" id="ARBA00004496"/>
    </source>
</evidence>
<name>A0ABM8EKV0_9BACT</name>
<dbReference type="InterPro" id="IPR002547">
    <property type="entry name" value="tRNA-bd_dom"/>
</dbReference>
<feature type="binding site" evidence="15">
    <location>
        <position position="466"/>
    </location>
    <ligand>
        <name>Mg(2+)</name>
        <dbReference type="ChEBI" id="CHEBI:18420"/>
        <note>shared with alpha subunit</note>
    </ligand>
</feature>
<dbReference type="SMART" id="SM00874">
    <property type="entry name" value="B5"/>
    <property type="match status" value="1"/>
</dbReference>
<dbReference type="SUPFAM" id="SSF50249">
    <property type="entry name" value="Nucleic acid-binding proteins"/>
    <property type="match status" value="1"/>
</dbReference>
<evidence type="ECO:0000256" key="14">
    <source>
        <dbReference type="ARBA" id="ARBA00049255"/>
    </source>
</evidence>
<evidence type="ECO:0000256" key="15">
    <source>
        <dbReference type="HAMAP-Rule" id="MF_00283"/>
    </source>
</evidence>
<dbReference type="Gene3D" id="3.30.930.10">
    <property type="entry name" value="Bira Bifunctional Protein, Domain 2"/>
    <property type="match status" value="1"/>
</dbReference>
<dbReference type="InterPro" id="IPR033714">
    <property type="entry name" value="tRNA_bind_bactPheRS"/>
</dbReference>
<feature type="binding site" evidence="15">
    <location>
        <position position="457"/>
    </location>
    <ligand>
        <name>Mg(2+)</name>
        <dbReference type="ChEBI" id="CHEBI:18420"/>
        <note>shared with alpha subunit</note>
    </ligand>
</feature>
<keyword evidence="6 15" id="KW-0436">Ligase</keyword>
<dbReference type="SUPFAM" id="SSF46955">
    <property type="entry name" value="Putative DNA-binding domain"/>
    <property type="match status" value="1"/>
</dbReference>
<keyword evidence="12 15" id="KW-0648">Protein biosynthesis</keyword>
<dbReference type="Pfam" id="PF03483">
    <property type="entry name" value="B3_4"/>
    <property type="match status" value="1"/>
</dbReference>